<reference evidence="1" key="2">
    <citation type="submission" date="2018-07" db="EMBL/GenBank/DDBJ databases">
        <authorList>
            <consortium name="PulseNet: The National Subtyping Network for Foodborne Disease Surveillance"/>
            <person name="Tarr C.L."/>
            <person name="Trees E."/>
            <person name="Katz L.S."/>
            <person name="Carleton-Romer H.A."/>
            <person name="Stroika S."/>
            <person name="Kucerova Z."/>
            <person name="Roache K.F."/>
            <person name="Sabol A.L."/>
            <person name="Besser J."/>
            <person name="Gerner-Smidt P."/>
        </authorList>
    </citation>
    <scope>NUCLEOTIDE SEQUENCE</scope>
    <source>
        <strain evidence="1">PNUSAS011113</strain>
    </source>
</reference>
<dbReference type="RefSeq" id="WP_000153152.1">
    <property type="nucleotide sequence ID" value="NZ_QDMC01000006.1"/>
</dbReference>
<reference evidence="2" key="3">
    <citation type="submission" date="2018-07" db="EMBL/GenBank/DDBJ databases">
        <authorList>
            <consortium name="NCBI Pathogen Detection Project"/>
        </authorList>
    </citation>
    <scope>NUCLEOTIDE SEQUENCE</scope>
    <source>
        <strain evidence="2">10-7672</strain>
    </source>
</reference>
<dbReference type="EMBL" id="AAMFPO010000007">
    <property type="protein sequence ID" value="EDG8728100.1"/>
    <property type="molecule type" value="Genomic_DNA"/>
</dbReference>
<sequence>MTIKNYPLSGNARAKHTADFLNISSVTLWRWTKNKPGFPQATRLTERVTIYDAQEIRQWVKAQSAGIKGI</sequence>
<comment type="caution">
    <text evidence="1">The sequence shown here is derived from an EMBL/GenBank/DDBJ whole genome shotgun (WGS) entry which is preliminary data.</text>
</comment>
<evidence type="ECO:0000313" key="1">
    <source>
        <dbReference type="EMBL" id="EDG8728100.1"/>
    </source>
</evidence>
<evidence type="ECO:0000313" key="2">
    <source>
        <dbReference type="EMBL" id="HAE1978405.1"/>
    </source>
</evidence>
<organism evidence="1">
    <name type="scientific">Salmonella newport</name>
    <dbReference type="NCBI Taxonomy" id="108619"/>
    <lineage>
        <taxon>Bacteria</taxon>
        <taxon>Pseudomonadati</taxon>
        <taxon>Pseudomonadota</taxon>
        <taxon>Gammaproteobacteria</taxon>
        <taxon>Enterobacterales</taxon>
        <taxon>Enterobacteriaceae</taxon>
        <taxon>Salmonella</taxon>
    </lineage>
</organism>
<dbReference type="InterPro" id="IPR036388">
    <property type="entry name" value="WH-like_DNA-bd_sf"/>
</dbReference>
<dbReference type="GeneID" id="88090369"/>
<proteinExistence type="predicted"/>
<name>A0A3V9X4U7_SALNE</name>
<accession>A0A3V7UET1</accession>
<gene>
    <name evidence="1" type="ORF">B9156_13455</name>
    <name evidence="2" type="ORF">G3V47_001019</name>
</gene>
<dbReference type="AlphaFoldDB" id="A0A3V9X4U7"/>
<dbReference type="InterPro" id="IPR010260">
    <property type="entry name" value="AlpA"/>
</dbReference>
<dbReference type="Pfam" id="PF05930">
    <property type="entry name" value="Phage_AlpA"/>
    <property type="match status" value="1"/>
</dbReference>
<reference evidence="2" key="1">
    <citation type="journal article" date="2018" name="Genome Biol.">
        <title>SKESA: strategic k-mer extension for scrupulous assemblies.</title>
        <authorList>
            <person name="Souvorov A."/>
            <person name="Agarwala R."/>
            <person name="Lipman D.J."/>
        </authorList>
    </citation>
    <scope>NUCLEOTIDE SEQUENCE</scope>
    <source>
        <strain evidence="2">10-7672</strain>
    </source>
</reference>
<dbReference type="Gene3D" id="1.10.10.10">
    <property type="entry name" value="Winged helix-like DNA-binding domain superfamily/Winged helix DNA-binding domain"/>
    <property type="match status" value="1"/>
</dbReference>
<protein>
    <submittedName>
        <fullName evidence="1">AlpA family phage regulatory protein</fullName>
    </submittedName>
</protein>
<dbReference type="EMBL" id="DAARDN010000003">
    <property type="protein sequence ID" value="HAE1978405.1"/>
    <property type="molecule type" value="Genomic_DNA"/>
</dbReference>
<accession>A0A3V9X4U7</accession>